<dbReference type="GO" id="GO:0071468">
    <property type="term" value="P:cellular response to acidic pH"/>
    <property type="evidence" value="ECO:0007669"/>
    <property type="project" value="InterPro"/>
</dbReference>
<dbReference type="InterPro" id="IPR038303">
    <property type="entry name" value="HdeA/HdeB_sf"/>
</dbReference>
<keyword evidence="2" id="KW-0574">Periplasm</keyword>
<dbReference type="GeneID" id="99724942"/>
<name>A0A171KQP1_9BURK</name>
<evidence type="ECO:0000313" key="6">
    <source>
        <dbReference type="EMBL" id="RZS72950.1"/>
    </source>
</evidence>
<dbReference type="Proteomes" id="UP000292039">
    <property type="component" value="Unassembled WGS sequence"/>
</dbReference>
<feature type="signal peptide" evidence="4">
    <location>
        <begin position="1"/>
        <end position="24"/>
    </location>
</feature>
<evidence type="ECO:0000256" key="1">
    <source>
        <dbReference type="ARBA" id="ARBA00022729"/>
    </source>
</evidence>
<keyword evidence="3" id="KW-0143">Chaperone</keyword>
<evidence type="ECO:0000256" key="4">
    <source>
        <dbReference type="SAM" id="SignalP"/>
    </source>
</evidence>
<dbReference type="OrthoDB" id="7581659at2"/>
<dbReference type="InterPro" id="IPR010486">
    <property type="entry name" value="HNS-dep_expression_A/B"/>
</dbReference>
<comment type="caution">
    <text evidence="5">The sequence shown here is derived from an EMBL/GenBank/DDBJ whole genome shotgun (WGS) entry which is preliminary data.</text>
</comment>
<gene>
    <name evidence="5" type="ORF">AAV32_13055</name>
    <name evidence="6" type="ORF">EV679_0134</name>
</gene>
<evidence type="ECO:0000256" key="2">
    <source>
        <dbReference type="ARBA" id="ARBA00022764"/>
    </source>
</evidence>
<dbReference type="Proteomes" id="UP000078084">
    <property type="component" value="Unassembled WGS sequence"/>
</dbReference>
<dbReference type="EMBL" id="LBNE01000009">
    <property type="protein sequence ID" value="KKO71208.1"/>
    <property type="molecule type" value="Genomic_DNA"/>
</dbReference>
<evidence type="ECO:0000256" key="3">
    <source>
        <dbReference type="ARBA" id="ARBA00023186"/>
    </source>
</evidence>
<dbReference type="InterPro" id="IPR036831">
    <property type="entry name" value="HdeA_sf"/>
</dbReference>
<dbReference type="NCBIfam" id="NF007576">
    <property type="entry name" value="PRK10208.1"/>
    <property type="match status" value="1"/>
</dbReference>
<feature type="chain" id="PRO_5036007457" evidence="4">
    <location>
        <begin position="25"/>
        <end position="102"/>
    </location>
</feature>
<dbReference type="AlphaFoldDB" id="A0A171KQP1"/>
<dbReference type="Gene3D" id="1.10.890.10">
    <property type="entry name" value="HNS-dependent expression A"/>
    <property type="match status" value="1"/>
</dbReference>
<proteinExistence type="predicted"/>
<reference evidence="6 8" key="2">
    <citation type="submission" date="2019-02" db="EMBL/GenBank/DDBJ databases">
        <title>Genomic Encyclopedia of Type Strains, Phase IV (KMG-IV): sequencing the most valuable type-strain genomes for metagenomic binning, comparative biology and taxonomic classification.</title>
        <authorList>
            <person name="Goeker M."/>
        </authorList>
    </citation>
    <scope>NUCLEOTIDE SEQUENCE [LARGE SCALE GENOMIC DNA]</scope>
    <source>
        <strain evidence="6 8">DSM 16618</strain>
    </source>
</reference>
<keyword evidence="7" id="KW-1185">Reference proteome</keyword>
<dbReference type="STRING" id="206506.AAV32_13055"/>
<accession>A0A171KQP1</accession>
<evidence type="ECO:0000313" key="7">
    <source>
        <dbReference type="Proteomes" id="UP000078084"/>
    </source>
</evidence>
<sequence>MKKTACMIALASAAVLPFASQANAEKPVALWLCSDYVSLDESYRPVAVGFAAAVNHDGKVEEAVLDTAGIAKLQPQLLQVCNENPQIALRDALVQAQGKTAN</sequence>
<keyword evidence="1 4" id="KW-0732">Signal</keyword>
<protein>
    <submittedName>
        <fullName evidence="6">Acid stress chaperone HdeA</fullName>
    </submittedName>
    <submittedName>
        <fullName evidence="5">Acid-resistance protein</fullName>
    </submittedName>
</protein>
<dbReference type="EMBL" id="SGWZ01000001">
    <property type="protein sequence ID" value="RZS72950.1"/>
    <property type="molecule type" value="Genomic_DNA"/>
</dbReference>
<organism evidence="5 7">
    <name type="scientific">Kerstersia gyiorum</name>
    <dbReference type="NCBI Taxonomy" id="206506"/>
    <lineage>
        <taxon>Bacteria</taxon>
        <taxon>Pseudomonadati</taxon>
        <taxon>Pseudomonadota</taxon>
        <taxon>Betaproteobacteria</taxon>
        <taxon>Burkholderiales</taxon>
        <taxon>Alcaligenaceae</taxon>
        <taxon>Kerstersia</taxon>
    </lineage>
</organism>
<evidence type="ECO:0000313" key="5">
    <source>
        <dbReference type="EMBL" id="KKO71208.1"/>
    </source>
</evidence>
<dbReference type="RefSeq" id="WP_068373023.1">
    <property type="nucleotide sequence ID" value="NZ_CBCSEB010000003.1"/>
</dbReference>
<dbReference type="Pfam" id="PF06411">
    <property type="entry name" value="HdeA"/>
    <property type="match status" value="1"/>
</dbReference>
<reference evidence="5 7" key="1">
    <citation type="submission" date="2015-04" db="EMBL/GenBank/DDBJ databases">
        <title>Genome sequence of Kerstersia gyiorum CG1.</title>
        <authorList>
            <person name="Greninger A.L."/>
            <person name="Kozyreva V."/>
            <person name="Chaturvedi V."/>
        </authorList>
    </citation>
    <scope>NUCLEOTIDE SEQUENCE [LARGE SCALE GENOMIC DNA]</scope>
    <source>
        <strain evidence="5 7">CG1</strain>
    </source>
</reference>
<dbReference type="GO" id="GO:0030288">
    <property type="term" value="C:outer membrane-bounded periplasmic space"/>
    <property type="evidence" value="ECO:0007669"/>
    <property type="project" value="InterPro"/>
</dbReference>
<dbReference type="SUPFAM" id="SSF47752">
    <property type="entry name" value="Protein HNS-dependent expression A, HdeA"/>
    <property type="match status" value="1"/>
</dbReference>
<evidence type="ECO:0000313" key="8">
    <source>
        <dbReference type="Proteomes" id="UP000292039"/>
    </source>
</evidence>